<reference evidence="9" key="2">
    <citation type="submission" date="2023-07" db="EMBL/GenBank/DDBJ databases">
        <authorList>
            <person name="Jung D.-H."/>
        </authorList>
    </citation>
    <scope>NUCLEOTIDE SEQUENCE [LARGE SCALE GENOMIC DNA]</scope>
    <source>
        <strain evidence="9">JA-25</strain>
    </source>
</reference>
<reference evidence="9" key="1">
    <citation type="submission" date="2019-09" db="EMBL/GenBank/DDBJ databases">
        <authorList>
            <person name="Jung D.-H."/>
        </authorList>
    </citation>
    <scope>NUCLEOTIDE SEQUENCE [LARGE SCALE GENOMIC DNA]</scope>
    <source>
        <strain evidence="9">JA-25</strain>
    </source>
</reference>
<keyword evidence="2" id="KW-0229">DNA integration</keyword>
<dbReference type="InterPro" id="IPR050090">
    <property type="entry name" value="Tyrosine_recombinase_XerCD"/>
</dbReference>
<evidence type="ECO:0000256" key="1">
    <source>
        <dbReference type="ARBA" id="ARBA00008857"/>
    </source>
</evidence>
<dbReference type="InterPro" id="IPR011010">
    <property type="entry name" value="DNA_brk_join_enz"/>
</dbReference>
<dbReference type="InterPro" id="IPR002104">
    <property type="entry name" value="Integrase_catalytic"/>
</dbReference>
<gene>
    <name evidence="8" type="ORF">F7231_04895</name>
</gene>
<dbReference type="EMBL" id="WAEL01000001">
    <property type="protein sequence ID" value="NID09496.1"/>
    <property type="molecule type" value="Genomic_DNA"/>
</dbReference>
<keyword evidence="3 5" id="KW-0238">DNA-binding</keyword>
<evidence type="ECO:0000256" key="4">
    <source>
        <dbReference type="ARBA" id="ARBA00023172"/>
    </source>
</evidence>
<dbReference type="SUPFAM" id="SSF56349">
    <property type="entry name" value="DNA breaking-rejoining enzymes"/>
    <property type="match status" value="1"/>
</dbReference>
<keyword evidence="4" id="KW-0233">DNA recombination</keyword>
<keyword evidence="9" id="KW-1185">Reference proteome</keyword>
<evidence type="ECO:0000313" key="9">
    <source>
        <dbReference type="Proteomes" id="UP000606008"/>
    </source>
</evidence>
<name>A0ABX0QBP7_9BACT</name>
<dbReference type="InterPro" id="IPR010998">
    <property type="entry name" value="Integrase_recombinase_N"/>
</dbReference>
<evidence type="ECO:0000256" key="3">
    <source>
        <dbReference type="ARBA" id="ARBA00023125"/>
    </source>
</evidence>
<evidence type="ECO:0000313" key="8">
    <source>
        <dbReference type="EMBL" id="NID09496.1"/>
    </source>
</evidence>
<comment type="similarity">
    <text evidence="1">Belongs to the 'phage' integrase family.</text>
</comment>
<dbReference type="PANTHER" id="PTHR30349">
    <property type="entry name" value="PHAGE INTEGRASE-RELATED"/>
    <property type="match status" value="1"/>
</dbReference>
<dbReference type="PROSITE" id="PS51900">
    <property type="entry name" value="CB"/>
    <property type="match status" value="1"/>
</dbReference>
<evidence type="ECO:0000256" key="2">
    <source>
        <dbReference type="ARBA" id="ARBA00022908"/>
    </source>
</evidence>
<dbReference type="Gene3D" id="1.10.150.130">
    <property type="match status" value="1"/>
</dbReference>
<dbReference type="InterPro" id="IPR013762">
    <property type="entry name" value="Integrase-like_cat_sf"/>
</dbReference>
<evidence type="ECO:0000256" key="5">
    <source>
        <dbReference type="PROSITE-ProRule" id="PRU01248"/>
    </source>
</evidence>
<sequence>MLTIRIDQKDPALLAVLFPEDTLANNQIRNVPGRRWSYTRRCWLVPNTRESVVLLGRLFGKEYCRFDEAIVRLYKPAATHTDVDQATCPPWPPKQVLHCELERPPKPFRYAPVAGIYDAHPVVVALSDLMRVRNYSPKTIKNYKQALISLVQFIGQKPLDALTRADFHTYLLFLRDKRCLSSSSINVHINAWKFYQEKMLLRDKTYYDIEYPRLASPLPSVYSVAEVKAIFDATTSLKYRTLFRVVYATGLRLAEVAHLRLIAIDRQRSLIHVKSGKGKKDRIVMLSPKLLTHLNEYIRLYTPRTYLFENALMNEPLAKRTIQHVYSETVRFAGIRKKGGIHTLRHSFATHLLESGTDIRYIQQLLGHESILTTMRYTHVTADKISAIKSPVDDLL</sequence>
<protein>
    <submittedName>
        <fullName evidence="8">Tyrosine-type recombinase/integrase</fullName>
    </submittedName>
</protein>
<dbReference type="Pfam" id="PF13495">
    <property type="entry name" value="Phage_int_SAM_4"/>
    <property type="match status" value="1"/>
</dbReference>
<dbReference type="Proteomes" id="UP000606008">
    <property type="component" value="Unassembled WGS sequence"/>
</dbReference>
<feature type="domain" description="Core-binding (CB)" evidence="7">
    <location>
        <begin position="117"/>
        <end position="200"/>
    </location>
</feature>
<organism evidence="8 9">
    <name type="scientific">Fibrivirga algicola</name>
    <dbReference type="NCBI Taxonomy" id="2950420"/>
    <lineage>
        <taxon>Bacteria</taxon>
        <taxon>Pseudomonadati</taxon>
        <taxon>Bacteroidota</taxon>
        <taxon>Cytophagia</taxon>
        <taxon>Cytophagales</taxon>
        <taxon>Spirosomataceae</taxon>
        <taxon>Fibrivirga</taxon>
    </lineage>
</organism>
<dbReference type="Pfam" id="PF00589">
    <property type="entry name" value="Phage_integrase"/>
    <property type="match status" value="1"/>
</dbReference>
<evidence type="ECO:0000259" key="7">
    <source>
        <dbReference type="PROSITE" id="PS51900"/>
    </source>
</evidence>
<proteinExistence type="inferred from homology"/>
<dbReference type="PANTHER" id="PTHR30349:SF64">
    <property type="entry name" value="PROPHAGE INTEGRASE INTD-RELATED"/>
    <property type="match status" value="1"/>
</dbReference>
<comment type="caution">
    <text evidence="8">The sequence shown here is derived from an EMBL/GenBank/DDBJ whole genome shotgun (WGS) entry which is preliminary data.</text>
</comment>
<dbReference type="RefSeq" id="WP_166691094.1">
    <property type="nucleotide sequence ID" value="NZ_WAEL01000001.1"/>
</dbReference>
<evidence type="ECO:0000259" key="6">
    <source>
        <dbReference type="PROSITE" id="PS51898"/>
    </source>
</evidence>
<dbReference type="InterPro" id="IPR044068">
    <property type="entry name" value="CB"/>
</dbReference>
<dbReference type="InterPro" id="IPR004107">
    <property type="entry name" value="Integrase_SAM-like_N"/>
</dbReference>
<feature type="domain" description="Tyr recombinase" evidence="6">
    <location>
        <begin position="217"/>
        <end position="390"/>
    </location>
</feature>
<accession>A0ABX0QBP7</accession>
<dbReference type="PROSITE" id="PS51898">
    <property type="entry name" value="TYR_RECOMBINASE"/>
    <property type="match status" value="1"/>
</dbReference>
<dbReference type="Gene3D" id="1.10.443.10">
    <property type="entry name" value="Intergrase catalytic core"/>
    <property type="match status" value="1"/>
</dbReference>